<keyword evidence="3" id="KW-1185">Reference proteome</keyword>
<evidence type="ECO:0000313" key="2">
    <source>
        <dbReference type="EMBL" id="GLW89408.1"/>
    </source>
</evidence>
<evidence type="ECO:0000313" key="3">
    <source>
        <dbReference type="Proteomes" id="UP001165042"/>
    </source>
</evidence>
<name>A0A9W6QFB7_9PSEU</name>
<dbReference type="AlphaFoldDB" id="A0A9W6QFB7"/>
<feature type="transmembrane region" description="Helical" evidence="1">
    <location>
        <begin position="63"/>
        <end position="82"/>
    </location>
</feature>
<dbReference type="EMBL" id="BSSD01000001">
    <property type="protein sequence ID" value="GLW89408.1"/>
    <property type="molecule type" value="Genomic_DNA"/>
</dbReference>
<keyword evidence="1" id="KW-0812">Transmembrane</keyword>
<evidence type="ECO:0000256" key="1">
    <source>
        <dbReference type="SAM" id="Phobius"/>
    </source>
</evidence>
<reference evidence="2" key="1">
    <citation type="submission" date="2023-02" db="EMBL/GenBank/DDBJ databases">
        <title>Actinokineospora globicatena NBRC 15670.</title>
        <authorList>
            <person name="Ichikawa N."/>
            <person name="Sato H."/>
            <person name="Tonouchi N."/>
        </authorList>
    </citation>
    <scope>NUCLEOTIDE SEQUENCE</scope>
    <source>
        <strain evidence="2">NBRC 15670</strain>
    </source>
</reference>
<feature type="transmembrane region" description="Helical" evidence="1">
    <location>
        <begin position="28"/>
        <end position="51"/>
    </location>
</feature>
<gene>
    <name evidence="2" type="ORF">Aglo03_02240</name>
</gene>
<comment type="caution">
    <text evidence="2">The sequence shown here is derived from an EMBL/GenBank/DDBJ whole genome shotgun (WGS) entry which is preliminary data.</text>
</comment>
<protein>
    <submittedName>
        <fullName evidence="2">Uncharacterized protein</fullName>
    </submittedName>
</protein>
<accession>A0A9W6QFB7</accession>
<keyword evidence="1" id="KW-1133">Transmembrane helix</keyword>
<dbReference type="Proteomes" id="UP001165042">
    <property type="component" value="Unassembled WGS sequence"/>
</dbReference>
<keyword evidence="1" id="KW-0472">Membrane</keyword>
<organism evidence="2 3">
    <name type="scientific">Actinokineospora globicatena</name>
    <dbReference type="NCBI Taxonomy" id="103729"/>
    <lineage>
        <taxon>Bacteria</taxon>
        <taxon>Bacillati</taxon>
        <taxon>Actinomycetota</taxon>
        <taxon>Actinomycetes</taxon>
        <taxon>Pseudonocardiales</taxon>
        <taxon>Pseudonocardiaceae</taxon>
        <taxon>Actinokineospora</taxon>
    </lineage>
</organism>
<proteinExistence type="predicted"/>
<dbReference type="RefSeq" id="WP_285606692.1">
    <property type="nucleotide sequence ID" value="NZ_BSSD01000001.1"/>
</dbReference>
<sequence>MNEHGLSITREFQAPGQRKSSGSLKERLVKADGGVLFGAFLCVAGVAGVFLLGVKKGEGSTTAVLYAILALAVVAYAAALVVRGQGKGNKREYLSAADFTGFPLVPREQANEILRSYRAIRDSRAVAVGDLDTDLLRMAHSTAWHTLVETLGTRELHTTIALARGLDDLSPELAAAEQAAAAISARAGETVRGLTDIAAKVARLDAVIVERDRLVARQAQLSDIRSRLARASGAEVSSAAAIVGQDTISLLAHRIDVLIELRERELRIARDAD</sequence>